<keyword evidence="4" id="KW-0507">mRNA processing</keyword>
<dbReference type="AlphaFoldDB" id="A0A8H7VPB0"/>
<comment type="subcellular location">
    <subcellularLocation>
        <location evidence="1">Cytoplasm</location>
    </subcellularLocation>
</comment>
<dbReference type="Proteomes" id="UP000646827">
    <property type="component" value="Unassembled WGS sequence"/>
</dbReference>
<name>A0A8H7VPB0_9FUNG</name>
<sequence length="481" mass="53292">MDFVKRQTLNLTVLERHDPSIVDICDQSPHAVVYKFIRDKNSWDKMGVEGVLFLVKRKTAPTYALYILNRLSMDNFCLYLSDIRDLSLADEFLICQTSEGQACGLWLFEEKDRQRFLDRILELRKLMELNSTPTQQMPVPTATAPSNAGQVNILQLFEKASISPQQKQPVSQKQQQRSNNHATDLLSMLQSGQKGPEQQQQQPHPHQLPHPPPPPSAPSSAAAFFNGYNGLPGSEIFPDNNGVPTRMPQPPPPPPPLPHMFNQSQSSPMQYPSQSLPQQPPSVGPAAAAVIGGNGELNKAYYPAFPPPPSHPAATASPQKAASLLQALQGGGPAQQPQQQSPLPPPGIRQSPRLPDHQRSWPSPSGMYPSPRLGVNAGPNVPHPPVPQQPQPLMPQPTLDIIQTEVDRRFGNEGRPPLSKPEFIQQFLNMVQSDPSFLDTVYDRYRGTQGQSQQQQQQLSEASVSSFVNQNRAMPPYHHQM</sequence>
<dbReference type="GO" id="GO:0031087">
    <property type="term" value="P:deadenylation-independent decapping of nuclear-transcribed mRNA"/>
    <property type="evidence" value="ECO:0007669"/>
    <property type="project" value="TreeGrafter"/>
</dbReference>
<evidence type="ECO:0000256" key="1">
    <source>
        <dbReference type="ARBA" id="ARBA00004496"/>
    </source>
</evidence>
<dbReference type="Pfam" id="PF06058">
    <property type="entry name" value="DCP1"/>
    <property type="match status" value="1"/>
</dbReference>
<dbReference type="GO" id="GO:0000290">
    <property type="term" value="P:deadenylation-dependent decapping of nuclear-transcribed mRNA"/>
    <property type="evidence" value="ECO:0007669"/>
    <property type="project" value="InterPro"/>
</dbReference>
<evidence type="ECO:0000313" key="7">
    <source>
        <dbReference type="Proteomes" id="UP000646827"/>
    </source>
</evidence>
<dbReference type="PANTHER" id="PTHR16290:SF0">
    <property type="entry name" value="DECAPPING PROTEIN 1, ISOFORM A"/>
    <property type="match status" value="1"/>
</dbReference>
<dbReference type="CDD" id="cd09804">
    <property type="entry name" value="Dcp1"/>
    <property type="match status" value="1"/>
</dbReference>
<comment type="similarity">
    <text evidence="2">Belongs to the DCP1 family.</text>
</comment>
<proteinExistence type="inferred from homology"/>
<evidence type="ECO:0000256" key="5">
    <source>
        <dbReference type="SAM" id="MobiDB-lite"/>
    </source>
</evidence>
<dbReference type="GO" id="GO:0000932">
    <property type="term" value="C:P-body"/>
    <property type="evidence" value="ECO:0007669"/>
    <property type="project" value="TreeGrafter"/>
</dbReference>
<dbReference type="SUPFAM" id="SSF50729">
    <property type="entry name" value="PH domain-like"/>
    <property type="match status" value="1"/>
</dbReference>
<accession>A0A8H7VPB0</accession>
<gene>
    <name evidence="6" type="ORF">INT45_005999</name>
</gene>
<dbReference type="InterPro" id="IPR010334">
    <property type="entry name" value="Dcp1"/>
</dbReference>
<feature type="region of interest" description="Disordered" evidence="5">
    <location>
        <begin position="190"/>
        <end position="395"/>
    </location>
</feature>
<dbReference type="GO" id="GO:0003729">
    <property type="term" value="F:mRNA binding"/>
    <property type="evidence" value="ECO:0007669"/>
    <property type="project" value="TreeGrafter"/>
</dbReference>
<evidence type="ECO:0000256" key="3">
    <source>
        <dbReference type="ARBA" id="ARBA00022490"/>
    </source>
</evidence>
<organism evidence="6 7">
    <name type="scientific">Circinella minor</name>
    <dbReference type="NCBI Taxonomy" id="1195481"/>
    <lineage>
        <taxon>Eukaryota</taxon>
        <taxon>Fungi</taxon>
        <taxon>Fungi incertae sedis</taxon>
        <taxon>Mucoromycota</taxon>
        <taxon>Mucoromycotina</taxon>
        <taxon>Mucoromycetes</taxon>
        <taxon>Mucorales</taxon>
        <taxon>Lichtheimiaceae</taxon>
        <taxon>Circinella</taxon>
    </lineage>
</organism>
<dbReference type="PANTHER" id="PTHR16290">
    <property type="entry name" value="TRANSCRIPTION FACTOR SMIF DECAPPING ENZYME DCP1"/>
    <property type="match status" value="1"/>
</dbReference>
<evidence type="ECO:0000313" key="6">
    <source>
        <dbReference type="EMBL" id="KAG2226327.1"/>
    </source>
</evidence>
<protein>
    <submittedName>
        <fullName evidence="6">Uncharacterized protein</fullName>
    </submittedName>
</protein>
<comment type="caution">
    <text evidence="6">The sequence shown here is derived from an EMBL/GenBank/DDBJ whole genome shotgun (WGS) entry which is preliminary data.</text>
</comment>
<feature type="compositionally biased region" description="Low complexity" evidence="5">
    <location>
        <begin position="312"/>
        <end position="341"/>
    </location>
</feature>
<dbReference type="GO" id="GO:0006397">
    <property type="term" value="P:mRNA processing"/>
    <property type="evidence" value="ECO:0007669"/>
    <property type="project" value="UniProtKB-KW"/>
</dbReference>
<keyword evidence="7" id="KW-1185">Reference proteome</keyword>
<dbReference type="Gene3D" id="2.30.29.30">
    <property type="entry name" value="Pleckstrin-homology domain (PH domain)/Phosphotyrosine-binding domain (PTB)"/>
    <property type="match status" value="1"/>
</dbReference>
<feature type="compositionally biased region" description="Pro residues" evidence="5">
    <location>
        <begin position="381"/>
        <end position="395"/>
    </location>
</feature>
<reference evidence="6 7" key="1">
    <citation type="submission" date="2020-12" db="EMBL/GenBank/DDBJ databases">
        <title>Metabolic potential, ecology and presence of endohyphal bacteria is reflected in genomic diversity of Mucoromycotina.</title>
        <authorList>
            <person name="Muszewska A."/>
            <person name="Okrasinska A."/>
            <person name="Steczkiewicz K."/>
            <person name="Drgas O."/>
            <person name="Orlowska M."/>
            <person name="Perlinska-Lenart U."/>
            <person name="Aleksandrzak-Piekarczyk T."/>
            <person name="Szatraj K."/>
            <person name="Zielenkiewicz U."/>
            <person name="Pilsyk S."/>
            <person name="Malc E."/>
            <person name="Mieczkowski P."/>
            <person name="Kruszewska J.S."/>
            <person name="Biernat P."/>
            <person name="Pawlowska J."/>
        </authorList>
    </citation>
    <scope>NUCLEOTIDE SEQUENCE [LARGE SCALE GENOMIC DNA]</scope>
    <source>
        <strain evidence="6 7">CBS 142.35</strain>
    </source>
</reference>
<feature type="compositionally biased region" description="Pro residues" evidence="5">
    <location>
        <begin position="206"/>
        <end position="217"/>
    </location>
</feature>
<evidence type="ECO:0000256" key="2">
    <source>
        <dbReference type="ARBA" id="ARBA00008778"/>
    </source>
</evidence>
<dbReference type="GO" id="GO:0008047">
    <property type="term" value="F:enzyme activator activity"/>
    <property type="evidence" value="ECO:0007669"/>
    <property type="project" value="InterPro"/>
</dbReference>
<dbReference type="OrthoDB" id="440673at2759"/>
<keyword evidence="3" id="KW-0963">Cytoplasm</keyword>
<dbReference type="EMBL" id="JAEPRB010000018">
    <property type="protein sequence ID" value="KAG2226327.1"/>
    <property type="molecule type" value="Genomic_DNA"/>
</dbReference>
<feature type="compositionally biased region" description="Pro residues" evidence="5">
    <location>
        <begin position="247"/>
        <end position="258"/>
    </location>
</feature>
<dbReference type="InterPro" id="IPR011993">
    <property type="entry name" value="PH-like_dom_sf"/>
</dbReference>
<evidence type="ECO:0000256" key="4">
    <source>
        <dbReference type="ARBA" id="ARBA00022664"/>
    </source>
</evidence>
<feature type="compositionally biased region" description="Low complexity" evidence="5">
    <location>
        <begin position="263"/>
        <end position="277"/>
    </location>
</feature>